<dbReference type="InterPro" id="IPR039761">
    <property type="entry name" value="Bms1/Tsr1"/>
</dbReference>
<evidence type="ECO:0000256" key="1">
    <source>
        <dbReference type="ARBA" id="ARBA00004604"/>
    </source>
</evidence>
<feature type="region of interest" description="Disordered" evidence="11">
    <location>
        <begin position="511"/>
        <end position="578"/>
    </location>
</feature>
<dbReference type="GO" id="GO:0003924">
    <property type="term" value="F:GTPase activity"/>
    <property type="evidence" value="ECO:0007669"/>
    <property type="project" value="TreeGrafter"/>
</dbReference>
<feature type="region of interest" description="Disordered" evidence="11">
    <location>
        <begin position="424"/>
        <end position="465"/>
    </location>
</feature>
<dbReference type="PANTHER" id="PTHR12858">
    <property type="entry name" value="RIBOSOME BIOGENESIS PROTEIN"/>
    <property type="match status" value="1"/>
</dbReference>
<dbReference type="InterPro" id="IPR037875">
    <property type="entry name" value="Bms1_N"/>
</dbReference>
<evidence type="ECO:0000256" key="9">
    <source>
        <dbReference type="ARBA" id="ARBA00049117"/>
    </source>
</evidence>
<reference evidence="13 14" key="1">
    <citation type="journal article" date="2023" name="Hortic Res">
        <title>Pangenome of water caltrop reveals structural variations and asymmetric subgenome divergence after allopolyploidization.</title>
        <authorList>
            <person name="Zhang X."/>
            <person name="Chen Y."/>
            <person name="Wang L."/>
            <person name="Yuan Y."/>
            <person name="Fang M."/>
            <person name="Shi L."/>
            <person name="Lu R."/>
            <person name="Comes H.P."/>
            <person name="Ma Y."/>
            <person name="Chen Y."/>
            <person name="Huang G."/>
            <person name="Zhou Y."/>
            <person name="Zheng Z."/>
            <person name="Qiu Y."/>
        </authorList>
    </citation>
    <scope>NUCLEOTIDE SEQUENCE [LARGE SCALE GENOMIC DNA]</scope>
    <source>
        <tissue evidence="13">Roots</tissue>
    </source>
</reference>
<feature type="domain" description="Bms1-type G" evidence="12">
    <location>
        <begin position="88"/>
        <end position="252"/>
    </location>
</feature>
<feature type="compositionally biased region" description="Polar residues" evidence="11">
    <location>
        <begin position="30"/>
        <end position="41"/>
    </location>
</feature>
<name>A0AAN7KJN7_9MYRT</name>
<proteinExistence type="inferred from homology"/>
<feature type="compositionally biased region" description="Basic residues" evidence="11">
    <location>
        <begin position="10"/>
        <end position="29"/>
    </location>
</feature>
<feature type="region of interest" description="Disordered" evidence="11">
    <location>
        <begin position="1150"/>
        <end position="1201"/>
    </location>
</feature>
<keyword evidence="5" id="KW-0378">Hydrolase</keyword>
<dbReference type="GO" id="GO:0034511">
    <property type="term" value="F:U3 snoRNA binding"/>
    <property type="evidence" value="ECO:0007669"/>
    <property type="project" value="TreeGrafter"/>
</dbReference>
<feature type="compositionally biased region" description="Basic and acidic residues" evidence="11">
    <location>
        <begin position="565"/>
        <end position="578"/>
    </location>
</feature>
<dbReference type="EMBL" id="JAXIOK010000006">
    <property type="protein sequence ID" value="KAK4768639.1"/>
    <property type="molecule type" value="Genomic_DNA"/>
</dbReference>
<evidence type="ECO:0000313" key="13">
    <source>
        <dbReference type="EMBL" id="KAK4768639.1"/>
    </source>
</evidence>
<accession>A0AAN7KJN7</accession>
<comment type="caution">
    <text evidence="13">The sequence shown here is derived from an EMBL/GenBank/DDBJ whole genome shotgun (WGS) entry which is preliminary data.</text>
</comment>
<feature type="compositionally biased region" description="Basic and acidic residues" evidence="11">
    <location>
        <begin position="1155"/>
        <end position="1174"/>
    </location>
</feature>
<comment type="similarity">
    <text evidence="10">Belongs to the TRAFAC class translation factor GTPase superfamily. Bms1-like GTPase family. BMS1 subfamily.</text>
</comment>
<evidence type="ECO:0000256" key="5">
    <source>
        <dbReference type="ARBA" id="ARBA00022801"/>
    </source>
</evidence>
<protein>
    <recommendedName>
        <fullName evidence="12">Bms1-type G domain-containing protein</fullName>
    </recommendedName>
</protein>
<dbReference type="SMART" id="SM00785">
    <property type="entry name" value="AARP2CN"/>
    <property type="match status" value="1"/>
</dbReference>
<feature type="region of interest" description="Disordered" evidence="11">
    <location>
        <begin position="477"/>
        <end position="499"/>
    </location>
</feature>
<comment type="subcellular location">
    <subcellularLocation>
        <location evidence="1">Nucleus</location>
        <location evidence="1">Nucleolus</location>
    </subcellularLocation>
</comment>
<dbReference type="GO" id="GO:0005525">
    <property type="term" value="F:GTP binding"/>
    <property type="evidence" value="ECO:0007669"/>
    <property type="project" value="UniProtKB-KW"/>
</dbReference>
<evidence type="ECO:0000256" key="3">
    <source>
        <dbReference type="ARBA" id="ARBA00022553"/>
    </source>
</evidence>
<dbReference type="PANTHER" id="PTHR12858:SF2">
    <property type="entry name" value="RIBOSOME BIOGENESIS PROTEIN BMS1 HOMOLOG"/>
    <property type="match status" value="1"/>
</dbReference>
<dbReference type="SMART" id="SM01362">
    <property type="entry name" value="DUF663"/>
    <property type="match status" value="1"/>
</dbReference>
<dbReference type="GO" id="GO:0000479">
    <property type="term" value="P:endonucleolytic cleavage of tricistronic rRNA transcript (SSU-rRNA, 5.8S rRNA, LSU-rRNA)"/>
    <property type="evidence" value="ECO:0007669"/>
    <property type="project" value="TreeGrafter"/>
</dbReference>
<organism evidence="13 14">
    <name type="scientific">Trapa incisa</name>
    <dbReference type="NCBI Taxonomy" id="236973"/>
    <lineage>
        <taxon>Eukaryota</taxon>
        <taxon>Viridiplantae</taxon>
        <taxon>Streptophyta</taxon>
        <taxon>Embryophyta</taxon>
        <taxon>Tracheophyta</taxon>
        <taxon>Spermatophyta</taxon>
        <taxon>Magnoliopsida</taxon>
        <taxon>eudicotyledons</taxon>
        <taxon>Gunneridae</taxon>
        <taxon>Pentapetalae</taxon>
        <taxon>rosids</taxon>
        <taxon>malvids</taxon>
        <taxon>Myrtales</taxon>
        <taxon>Lythraceae</taxon>
        <taxon>Trapa</taxon>
    </lineage>
</organism>
<dbReference type="FunFam" id="3.40.50.300:FF:000105">
    <property type="entry name" value="BMS1 ribosome biogenesis factor"/>
    <property type="match status" value="1"/>
</dbReference>
<feature type="compositionally biased region" description="Polar residues" evidence="11">
    <location>
        <begin position="442"/>
        <end position="459"/>
    </location>
</feature>
<dbReference type="InterPro" id="IPR030387">
    <property type="entry name" value="G_Bms1/Tsr1_dom"/>
</dbReference>
<feature type="compositionally biased region" description="Basic and acidic residues" evidence="11">
    <location>
        <begin position="1181"/>
        <end position="1193"/>
    </location>
</feature>
<sequence>MAAESGSKGQPHKSHRSRQAGPSAKKKKNVSSNFDNENLTVEQRRQRNPKAFAFNSSVKAKRLQARTVEKEQRRLHVPTIDRTYGEPAPYIVLVHGPSKVGKSLLIKSLVKHYTKHNLPEVQGPITIVSGKQRRLQFVECPNEINGMIDASKFADLALLLIDGSYGFEMETLEFLNILDTHGRPNLMGILTHLDKFKDVKKLKKKKQQLKHRFWTETYQGAKLFYLSGLIHGKYLKREVHNLARFISVMKFHASSWRSAHPYLVADRFEDVTPPEKVQKNRKCDRNVTLYGYLRGCNLKKGAKVHIAGVGDYSLAGVTSLADPCPLPSAAKKKGLRDKEKLFYAPMSGVGELVYDKDAVYININDHFVQFTKTDEENEELNRKGKEPDVGEVLVRSLQNTKYSVDEKLDKSFIDLFGRKPNVFSEAQDGAKDEQKSIEWDNEMQTVDNQESGKDSSSGETDADDAEGIESFDQYERVNGFDNMNSTMQPSSSKGGLTEHVEYYGGRMRRKAVFGGDADPGNSDEDANIDDEDESDANDVYGDSENLSSEDNQTSGSDVSDDDDDEGHHGEHMGNVSKWKEFLTERTVSRQHRNLMQVVYGAPATLSTSINRGQEHDDSEEEEFFKPKQEGKKNVGEGTEAEDVNVEDCSKFVRSPKSWKERDVVESIRDRFVTGDWSKASLRNQISEFNPEDGNAVFGDFEDLETGEKYRNGEMEDFDKKQIPSENDAVIEERRLRKLALPEHLEENDDKQGKDFHGSKANEGGYFDKLKEEIELQKQMNIAELNDLDETTRIEVEGFRMGTYLRLEIHDVPYEMVQYFDPYHPILVGGIGFGEESNGYMQARLKKHRWHNKVLKTRDPIIVSIGWRRYQTIPIYAIEDQNGRHRMLKYTPEHMHCLAMFWGPLAPPKTGIIAVQSLVNNQKAFRITATAVILEFNHAARIMKKIKLVGYPCKIFKKTALIKDMFTSDLEIARFEGAAVRTVSGIRGQVKKAAKEEIGNQPKKKGQLREGIARCTFEDKILMSDIVFLRAWTQVEVPCFYNPLTTALRPRSQTWQGMKTVAELRRENNIPVPLNKDSIYKPVERRPRKFNPLVIPKTLQEALPFASKPKDIPRRKQPLLERRRAVVMEPHERRVHALFQQLQLIKQAKMKKKKLKNEQKRKELEAQKTKDEEISRKRKREERRERYREQEKLKSTKKRLRS</sequence>
<keyword evidence="4" id="KW-0547">Nucleotide-binding</keyword>
<keyword evidence="3" id="KW-0597">Phosphoprotein</keyword>
<dbReference type="InterPro" id="IPR007034">
    <property type="entry name" value="BMS1_TSR1_C"/>
</dbReference>
<evidence type="ECO:0000259" key="12">
    <source>
        <dbReference type="PROSITE" id="PS51714"/>
    </source>
</evidence>
<dbReference type="GO" id="GO:0030686">
    <property type="term" value="C:90S preribosome"/>
    <property type="evidence" value="ECO:0007669"/>
    <property type="project" value="TreeGrafter"/>
</dbReference>
<dbReference type="Gene3D" id="3.40.50.300">
    <property type="entry name" value="P-loop containing nucleotide triphosphate hydrolases"/>
    <property type="match status" value="1"/>
</dbReference>
<keyword evidence="2" id="KW-0690">Ribosome biogenesis</keyword>
<dbReference type="AlphaFoldDB" id="A0AAN7KJN7"/>
<keyword evidence="6" id="KW-0067">ATP-binding</keyword>
<evidence type="ECO:0000256" key="7">
    <source>
        <dbReference type="ARBA" id="ARBA00023134"/>
    </source>
</evidence>
<feature type="region of interest" description="Disordered" evidence="11">
    <location>
        <begin position="1"/>
        <end position="55"/>
    </location>
</feature>
<evidence type="ECO:0000256" key="11">
    <source>
        <dbReference type="SAM" id="MobiDB-lite"/>
    </source>
</evidence>
<feature type="compositionally biased region" description="Basic and acidic residues" evidence="11">
    <location>
        <begin position="428"/>
        <end position="438"/>
    </location>
</feature>
<dbReference type="PROSITE" id="PS51714">
    <property type="entry name" value="G_BMS1"/>
    <property type="match status" value="1"/>
</dbReference>
<dbReference type="GO" id="GO:0032040">
    <property type="term" value="C:small-subunit processome"/>
    <property type="evidence" value="ECO:0007669"/>
    <property type="project" value="UniProtKB-ARBA"/>
</dbReference>
<feature type="compositionally biased region" description="Polar residues" evidence="11">
    <location>
        <begin position="481"/>
        <end position="494"/>
    </location>
</feature>
<feature type="compositionally biased region" description="Basic and acidic residues" evidence="11">
    <location>
        <begin position="623"/>
        <end position="634"/>
    </location>
</feature>
<evidence type="ECO:0000256" key="10">
    <source>
        <dbReference type="ARBA" id="ARBA00061391"/>
    </source>
</evidence>
<feature type="region of interest" description="Disordered" evidence="11">
    <location>
        <begin position="608"/>
        <end position="640"/>
    </location>
</feature>
<evidence type="ECO:0000256" key="6">
    <source>
        <dbReference type="ARBA" id="ARBA00022840"/>
    </source>
</evidence>
<evidence type="ECO:0000256" key="2">
    <source>
        <dbReference type="ARBA" id="ARBA00022517"/>
    </source>
</evidence>
<dbReference type="CDD" id="cd01882">
    <property type="entry name" value="BMS1"/>
    <property type="match status" value="1"/>
</dbReference>
<evidence type="ECO:0000256" key="4">
    <source>
        <dbReference type="ARBA" id="ARBA00022741"/>
    </source>
</evidence>
<dbReference type="InterPro" id="IPR027417">
    <property type="entry name" value="P-loop_NTPase"/>
</dbReference>
<dbReference type="GO" id="GO:0000462">
    <property type="term" value="P:maturation of SSU-rRNA from tricistronic rRNA transcript (SSU-rRNA, 5.8S rRNA, LSU-rRNA)"/>
    <property type="evidence" value="ECO:0007669"/>
    <property type="project" value="TreeGrafter"/>
</dbReference>
<keyword evidence="8" id="KW-0539">Nucleus</keyword>
<feature type="compositionally biased region" description="Polar residues" evidence="11">
    <location>
        <begin position="544"/>
        <end position="553"/>
    </location>
</feature>
<dbReference type="GO" id="GO:0005524">
    <property type="term" value="F:ATP binding"/>
    <property type="evidence" value="ECO:0007669"/>
    <property type="project" value="UniProtKB-KW"/>
</dbReference>
<comment type="catalytic activity">
    <reaction evidence="9">
        <text>GTP + H2O = GDP + phosphate + H(+)</text>
        <dbReference type="Rhea" id="RHEA:19669"/>
        <dbReference type="ChEBI" id="CHEBI:15377"/>
        <dbReference type="ChEBI" id="CHEBI:15378"/>
        <dbReference type="ChEBI" id="CHEBI:37565"/>
        <dbReference type="ChEBI" id="CHEBI:43474"/>
        <dbReference type="ChEBI" id="CHEBI:58189"/>
    </reaction>
    <physiologicalReaction direction="left-to-right" evidence="9">
        <dbReference type="Rhea" id="RHEA:19670"/>
    </physiologicalReaction>
</comment>
<keyword evidence="7" id="KW-0342">GTP-binding</keyword>
<evidence type="ECO:0000313" key="14">
    <source>
        <dbReference type="Proteomes" id="UP001345219"/>
    </source>
</evidence>
<dbReference type="GO" id="GO:0005654">
    <property type="term" value="C:nucleoplasm"/>
    <property type="evidence" value="ECO:0007669"/>
    <property type="project" value="UniProtKB-ARBA"/>
</dbReference>
<keyword evidence="14" id="KW-1185">Reference proteome</keyword>
<dbReference type="Pfam" id="PF04950">
    <property type="entry name" value="RIBIOP_C"/>
    <property type="match status" value="1"/>
</dbReference>
<dbReference type="Proteomes" id="UP001345219">
    <property type="component" value="Chromosome 3"/>
</dbReference>
<evidence type="ECO:0000256" key="8">
    <source>
        <dbReference type="ARBA" id="ARBA00023242"/>
    </source>
</evidence>
<dbReference type="SUPFAM" id="SSF52540">
    <property type="entry name" value="P-loop containing nucleoside triphosphate hydrolases"/>
    <property type="match status" value="1"/>
</dbReference>
<feature type="compositionally biased region" description="Acidic residues" evidence="11">
    <location>
        <begin position="521"/>
        <end position="536"/>
    </location>
</feature>
<gene>
    <name evidence="13" type="ORF">SAY87_003780</name>
</gene>
<dbReference type="Pfam" id="PF08142">
    <property type="entry name" value="AARP2CN"/>
    <property type="match status" value="1"/>
</dbReference>
<dbReference type="InterPro" id="IPR012948">
    <property type="entry name" value="AARP2CN"/>
</dbReference>